<feature type="compositionally biased region" description="Low complexity" evidence="3">
    <location>
        <begin position="150"/>
        <end position="198"/>
    </location>
</feature>
<dbReference type="InterPro" id="IPR025609">
    <property type="entry name" value="Lsm14-like_N"/>
</dbReference>
<feature type="domain" description="DFDF" evidence="4">
    <location>
        <begin position="254"/>
        <end position="290"/>
    </location>
</feature>
<dbReference type="STRING" id="946122.A0A0C2WYY1"/>
<feature type="compositionally biased region" description="Low complexity" evidence="3">
    <location>
        <begin position="422"/>
        <end position="431"/>
    </location>
</feature>
<feature type="region of interest" description="Disordered" evidence="3">
    <location>
        <begin position="219"/>
        <end position="258"/>
    </location>
</feature>
<dbReference type="GO" id="GO:0000932">
    <property type="term" value="C:P-body"/>
    <property type="evidence" value="ECO:0007669"/>
    <property type="project" value="TreeGrafter"/>
</dbReference>
<reference evidence="8 9" key="1">
    <citation type="submission" date="2014-04" db="EMBL/GenBank/DDBJ databases">
        <title>Evolutionary Origins and Diversification of the Mycorrhizal Mutualists.</title>
        <authorList>
            <consortium name="DOE Joint Genome Institute"/>
            <consortium name="Mycorrhizal Genomics Consortium"/>
            <person name="Kohler A."/>
            <person name="Kuo A."/>
            <person name="Nagy L.G."/>
            <person name="Floudas D."/>
            <person name="Copeland A."/>
            <person name="Barry K.W."/>
            <person name="Cichocki N."/>
            <person name="Veneault-Fourrey C."/>
            <person name="LaButti K."/>
            <person name="Lindquist E.A."/>
            <person name="Lipzen A."/>
            <person name="Lundell T."/>
            <person name="Morin E."/>
            <person name="Murat C."/>
            <person name="Riley R."/>
            <person name="Ohm R."/>
            <person name="Sun H."/>
            <person name="Tunlid A."/>
            <person name="Henrissat B."/>
            <person name="Grigoriev I.V."/>
            <person name="Hibbett D.S."/>
            <person name="Martin F."/>
        </authorList>
    </citation>
    <scope>NUCLEOTIDE SEQUENCE [LARGE SCALE GENOMIC DNA]</scope>
    <source>
        <strain evidence="8 9">Koide BX008</strain>
    </source>
</reference>
<feature type="short sequence motif" description="TFG box" evidence="2">
    <location>
        <begin position="371"/>
        <end position="391"/>
    </location>
</feature>
<feature type="compositionally biased region" description="Basic residues" evidence="3">
    <location>
        <begin position="234"/>
        <end position="243"/>
    </location>
</feature>
<evidence type="ECO:0000256" key="1">
    <source>
        <dbReference type="PROSITE-ProRule" id="PRU00846"/>
    </source>
</evidence>
<feature type="short sequence motif" description="FFD box" evidence="1">
    <location>
        <begin position="321"/>
        <end position="337"/>
    </location>
</feature>
<feature type="region of interest" description="Disordered" evidence="3">
    <location>
        <begin position="410"/>
        <end position="431"/>
    </location>
</feature>
<dbReference type="CDD" id="cd01736">
    <property type="entry name" value="LSm14_N"/>
    <property type="match status" value="1"/>
</dbReference>
<evidence type="ECO:0000256" key="2">
    <source>
        <dbReference type="PROSITE-ProRule" id="PRU00869"/>
    </source>
</evidence>
<dbReference type="GO" id="GO:0034063">
    <property type="term" value="P:stress granule assembly"/>
    <property type="evidence" value="ECO:0007669"/>
    <property type="project" value="TreeGrafter"/>
</dbReference>
<evidence type="ECO:0000313" key="8">
    <source>
        <dbReference type="EMBL" id="KIL67002.1"/>
    </source>
</evidence>
<feature type="domain" description="Sm" evidence="7">
    <location>
        <begin position="1"/>
        <end position="80"/>
    </location>
</feature>
<dbReference type="Pfam" id="PF12701">
    <property type="entry name" value="LSM14"/>
    <property type="match status" value="1"/>
</dbReference>
<accession>A0A0C2WYY1</accession>
<dbReference type="SMART" id="SM01199">
    <property type="entry name" value="FDF"/>
    <property type="match status" value="1"/>
</dbReference>
<feature type="domain" description="FFD box profile" evidence="5">
    <location>
        <begin position="321"/>
        <end position="337"/>
    </location>
</feature>
<dbReference type="InterPro" id="IPR025768">
    <property type="entry name" value="TFG_box"/>
</dbReference>
<dbReference type="PROSITE" id="PS51512">
    <property type="entry name" value="DFDF"/>
    <property type="match status" value="1"/>
</dbReference>
<feature type="compositionally biased region" description="Pro residues" evidence="3">
    <location>
        <begin position="135"/>
        <end position="149"/>
    </location>
</feature>
<dbReference type="AlphaFoldDB" id="A0A0C2WYY1"/>
<dbReference type="OrthoDB" id="21539at2759"/>
<feature type="compositionally biased region" description="Gly residues" evidence="3">
    <location>
        <begin position="350"/>
        <end position="360"/>
    </location>
</feature>
<protein>
    <submittedName>
        <fullName evidence="8">Uncharacterized protein</fullName>
    </submittedName>
</protein>
<dbReference type="PANTHER" id="PTHR13586:SF0">
    <property type="entry name" value="TRAILER HITCH, ISOFORM H"/>
    <property type="match status" value="1"/>
</dbReference>
<dbReference type="EMBL" id="KN818233">
    <property type="protein sequence ID" value="KIL67002.1"/>
    <property type="molecule type" value="Genomic_DNA"/>
</dbReference>
<dbReference type="Gene3D" id="2.30.30.100">
    <property type="match status" value="1"/>
</dbReference>
<feature type="region of interest" description="Disordered" evidence="3">
    <location>
        <begin position="96"/>
        <end position="198"/>
    </location>
</feature>
<dbReference type="GO" id="GO:0003729">
    <property type="term" value="F:mRNA binding"/>
    <property type="evidence" value="ECO:0007669"/>
    <property type="project" value="TreeGrafter"/>
</dbReference>
<proteinExistence type="predicted"/>
<dbReference type="InterPro" id="IPR019050">
    <property type="entry name" value="FDF_dom"/>
</dbReference>
<dbReference type="InterPro" id="IPR047575">
    <property type="entry name" value="Sm"/>
</dbReference>
<feature type="region of interest" description="Disordered" evidence="3">
    <location>
        <begin position="284"/>
        <end position="395"/>
    </location>
</feature>
<feature type="compositionally biased region" description="Basic residues" evidence="3">
    <location>
        <begin position="412"/>
        <end position="421"/>
    </location>
</feature>
<evidence type="ECO:0000256" key="3">
    <source>
        <dbReference type="SAM" id="MobiDB-lite"/>
    </source>
</evidence>
<dbReference type="InterPro" id="IPR025761">
    <property type="entry name" value="FFD_box"/>
</dbReference>
<evidence type="ECO:0000259" key="5">
    <source>
        <dbReference type="PROSITE" id="PS51513"/>
    </source>
</evidence>
<dbReference type="HOGENOM" id="CLU_047850_0_0_1"/>
<dbReference type="Pfam" id="PF09532">
    <property type="entry name" value="FDF"/>
    <property type="match status" value="1"/>
</dbReference>
<gene>
    <name evidence="8" type="ORF">M378DRAFT_185798</name>
</gene>
<sequence length="431" mass="44776">MALSFIGKPISLISHSDVRYRGILAGIDPVASTIQLSNVYSMGTETRRPPTEFIPPVQEPYQYIIFRASEVKDLAVDEPTPSRSVHDDPAVLGASAPMTAAYPPYGTPPQSVAPPPSGPQPPQQQLPPQQQYNRPPHPLQASPAPPQPVPGQQIYSQQQQQQQALASTQAAPPQQQPRQQPGQAGQSNNTNSNNRRNNNSIQSAAVSLETVERAIGDLRVSTNVTGTAPSGGRGGRRGGRGPHRGGGDHTHTTNGQELLHVPTTDFDFQSSNAKFDKAALAASSKANSVINGDEDGSEPDTSGQGAEGESQAEKKDKSSPVAYNPTKSFFDSLSSSAHPSADASTAGTSTGNGGAGGNGGRGRRGRGGGAAARSRREEERERNVATFGEPGGIGLMGPGAYVGGWGGYGGHGGRRGGRPRRGGAAVVPTRG</sequence>
<feature type="domain" description="TFG box profile" evidence="6">
    <location>
        <begin position="371"/>
        <end position="391"/>
    </location>
</feature>
<dbReference type="InterPro" id="IPR010920">
    <property type="entry name" value="LSM_dom_sf"/>
</dbReference>
<dbReference type="Proteomes" id="UP000054549">
    <property type="component" value="Unassembled WGS sequence"/>
</dbReference>
<evidence type="ECO:0000313" key="9">
    <source>
        <dbReference type="Proteomes" id="UP000054549"/>
    </source>
</evidence>
<name>A0A0C2WYY1_AMAMK</name>
<dbReference type="SUPFAM" id="SSF50182">
    <property type="entry name" value="Sm-like ribonucleoproteins"/>
    <property type="match status" value="1"/>
</dbReference>
<feature type="compositionally biased region" description="Polar residues" evidence="3">
    <location>
        <begin position="325"/>
        <end position="338"/>
    </location>
</feature>
<evidence type="ECO:0000259" key="7">
    <source>
        <dbReference type="PROSITE" id="PS52002"/>
    </source>
</evidence>
<dbReference type="PROSITE" id="PS52002">
    <property type="entry name" value="SM"/>
    <property type="match status" value="1"/>
</dbReference>
<feature type="compositionally biased region" description="Pro residues" evidence="3">
    <location>
        <begin position="105"/>
        <end position="125"/>
    </location>
</feature>
<dbReference type="PROSITE" id="PS51513">
    <property type="entry name" value="FFD"/>
    <property type="match status" value="1"/>
</dbReference>
<feature type="compositionally biased region" description="Basic and acidic residues" evidence="3">
    <location>
        <begin position="374"/>
        <end position="383"/>
    </location>
</feature>
<dbReference type="GO" id="GO:0033962">
    <property type="term" value="P:P-body assembly"/>
    <property type="evidence" value="ECO:0007669"/>
    <property type="project" value="TreeGrafter"/>
</dbReference>
<evidence type="ECO:0000259" key="4">
    <source>
        <dbReference type="PROSITE" id="PS51512"/>
    </source>
</evidence>
<dbReference type="SMART" id="SM01271">
    <property type="entry name" value="LSM14"/>
    <property type="match status" value="1"/>
</dbReference>
<dbReference type="InterPro" id="IPR025762">
    <property type="entry name" value="DFDF"/>
</dbReference>
<dbReference type="PROSITE" id="PS51536">
    <property type="entry name" value="TFG"/>
    <property type="match status" value="1"/>
</dbReference>
<evidence type="ECO:0000259" key="6">
    <source>
        <dbReference type="PROSITE" id="PS51536"/>
    </source>
</evidence>
<keyword evidence="9" id="KW-1185">Reference proteome</keyword>
<dbReference type="PANTHER" id="PTHR13586">
    <property type="entry name" value="SCD6 PROTEIN-RELATED"/>
    <property type="match status" value="1"/>
</dbReference>
<organism evidence="8 9">
    <name type="scientific">Amanita muscaria (strain Koide BX008)</name>
    <dbReference type="NCBI Taxonomy" id="946122"/>
    <lineage>
        <taxon>Eukaryota</taxon>
        <taxon>Fungi</taxon>
        <taxon>Dikarya</taxon>
        <taxon>Basidiomycota</taxon>
        <taxon>Agaricomycotina</taxon>
        <taxon>Agaricomycetes</taxon>
        <taxon>Agaricomycetidae</taxon>
        <taxon>Agaricales</taxon>
        <taxon>Pluteineae</taxon>
        <taxon>Amanitaceae</taxon>
        <taxon>Amanita</taxon>
    </lineage>
</organism>
<dbReference type="InParanoid" id="A0A0C2WYY1"/>